<dbReference type="InterPro" id="IPR052894">
    <property type="entry name" value="AsmA-related"/>
</dbReference>
<evidence type="ECO:0000313" key="1">
    <source>
        <dbReference type="EMBL" id="MEZ0454004.1"/>
    </source>
</evidence>
<proteinExistence type="predicted"/>
<keyword evidence="2" id="KW-1185">Reference proteome</keyword>
<accession>A0ABV4HHL2</accession>
<dbReference type="EMBL" id="JBEOQB010000006">
    <property type="protein sequence ID" value="MEZ0454004.1"/>
    <property type="molecule type" value="Genomic_DNA"/>
</dbReference>
<comment type="caution">
    <text evidence="1">The sequence shown here is derived from an EMBL/GenBank/DDBJ whole genome shotgun (WGS) entry which is preliminary data.</text>
</comment>
<protein>
    <submittedName>
        <fullName evidence="1">AsmA-like C-terminal region-containing protein</fullName>
    </submittedName>
</protein>
<organism evidence="1 2">
    <name type="scientific">Sphingobacterium thalpophilum</name>
    <dbReference type="NCBI Taxonomy" id="259"/>
    <lineage>
        <taxon>Bacteria</taxon>
        <taxon>Pseudomonadati</taxon>
        <taxon>Bacteroidota</taxon>
        <taxon>Sphingobacteriia</taxon>
        <taxon>Sphingobacteriales</taxon>
        <taxon>Sphingobacteriaceae</taxon>
        <taxon>Sphingobacterium</taxon>
    </lineage>
</organism>
<dbReference type="PANTHER" id="PTHR30441">
    <property type="entry name" value="DUF748 DOMAIN-CONTAINING PROTEIN"/>
    <property type="match status" value="1"/>
</dbReference>
<dbReference type="RefSeq" id="WP_370482573.1">
    <property type="nucleotide sequence ID" value="NZ_JBEOQA010000002.1"/>
</dbReference>
<evidence type="ECO:0000313" key="2">
    <source>
        <dbReference type="Proteomes" id="UP001566204"/>
    </source>
</evidence>
<gene>
    <name evidence="1" type="ORF">ABTW24_20600</name>
</gene>
<dbReference type="PANTHER" id="PTHR30441:SF8">
    <property type="entry name" value="DUF748 DOMAIN-CONTAINING PROTEIN"/>
    <property type="match status" value="1"/>
</dbReference>
<dbReference type="Proteomes" id="UP001566204">
    <property type="component" value="Unassembled WGS sequence"/>
</dbReference>
<reference evidence="1 2" key="1">
    <citation type="submission" date="2024-06" db="EMBL/GenBank/DDBJ databases">
        <title>Soil Sphingobacterium thalpophilum.</title>
        <authorList>
            <person name="Yang J."/>
            <person name="Li J."/>
        </authorList>
    </citation>
    <scope>NUCLEOTIDE SEQUENCE [LARGE SCALE GENOMIC DNA]</scope>
    <source>
        <strain evidence="1 2">22g91tb</strain>
    </source>
</reference>
<sequence>MVFADRPIPITVSSPSESGVVLLPKNLDIQVLGSASNILYKKMSIQDFNGSLLLKEGNLALHNTTFELAGLKVNMNGNYKPLNPHRAVFDYQVKADSFNIQRAYKEIPIFREMVTSAKNAYGLVSLDYRLGGLLNGQMQPIMPSITGEGALILEQIKFRGFKLLNGISASTSKEKLKDGEVKKVTIRSHIKNNVMTIQRTKMKMMGFRPRFEGQVTLDGHMNLGFRLGLPPFGIFGIPMRITGTADNFKLKMGKYREEDLDMDMDNEDAEMYKELQKEKSEAIQ</sequence>
<name>A0ABV4HHL2_9SPHI</name>